<dbReference type="InterPro" id="IPR032818">
    <property type="entry name" value="DedA-like"/>
</dbReference>
<name>A0A315SGF3_WILMA</name>
<dbReference type="EMBL" id="RBKV01000001">
    <property type="protein sequence ID" value="RKR93984.1"/>
    <property type="molecule type" value="Genomic_DNA"/>
</dbReference>
<reference evidence="9 10" key="1">
    <citation type="submission" date="2018-10" db="EMBL/GenBank/DDBJ databases">
        <title>Sequencing the genomes of 1000 actinobacteria strains.</title>
        <authorList>
            <person name="Klenk H.-P."/>
        </authorList>
    </citation>
    <scope>NUCLEOTIDE SEQUENCE [LARGE SCALE GENOMIC DNA]</scope>
    <source>
        <strain evidence="9 10">DSM 44343</strain>
    </source>
</reference>
<evidence type="ECO:0000256" key="3">
    <source>
        <dbReference type="ARBA" id="ARBA00022475"/>
    </source>
</evidence>
<dbReference type="GO" id="GO:0005886">
    <property type="term" value="C:plasma membrane"/>
    <property type="evidence" value="ECO:0007669"/>
    <property type="project" value="UniProtKB-SubCell"/>
</dbReference>
<gene>
    <name evidence="9" type="ORF">DFJ75_0773</name>
</gene>
<accession>A0A315SGF3</accession>
<evidence type="ECO:0000256" key="7">
    <source>
        <dbReference type="RuleBase" id="RU367016"/>
    </source>
</evidence>
<evidence type="ECO:0000256" key="1">
    <source>
        <dbReference type="ARBA" id="ARBA00004651"/>
    </source>
</evidence>
<dbReference type="PANTHER" id="PTHR30353:SF15">
    <property type="entry name" value="INNER MEMBRANE PROTEIN YABI"/>
    <property type="match status" value="1"/>
</dbReference>
<evidence type="ECO:0000313" key="10">
    <source>
        <dbReference type="Proteomes" id="UP000274762"/>
    </source>
</evidence>
<comment type="caution">
    <text evidence="9">The sequence shown here is derived from an EMBL/GenBank/DDBJ whole genome shotgun (WGS) entry which is preliminary data.</text>
</comment>
<dbReference type="Proteomes" id="UP000274762">
    <property type="component" value="Unassembled WGS sequence"/>
</dbReference>
<dbReference type="PANTHER" id="PTHR30353">
    <property type="entry name" value="INNER MEMBRANE PROTEIN DEDA-RELATED"/>
    <property type="match status" value="1"/>
</dbReference>
<comment type="subcellular location">
    <subcellularLocation>
        <location evidence="1 7">Cell membrane</location>
        <topology evidence="1 7">Multi-pass membrane protein</topology>
    </subcellularLocation>
</comment>
<proteinExistence type="inferred from homology"/>
<feature type="transmembrane region" description="Helical" evidence="7">
    <location>
        <begin position="163"/>
        <end position="184"/>
    </location>
</feature>
<evidence type="ECO:0000256" key="6">
    <source>
        <dbReference type="ARBA" id="ARBA00023136"/>
    </source>
</evidence>
<evidence type="ECO:0000256" key="5">
    <source>
        <dbReference type="ARBA" id="ARBA00022989"/>
    </source>
</evidence>
<organism evidence="9 10">
    <name type="scientific">Williamsia marianensis</name>
    <dbReference type="NCBI Taxonomy" id="85044"/>
    <lineage>
        <taxon>Bacteria</taxon>
        <taxon>Bacillati</taxon>
        <taxon>Actinomycetota</taxon>
        <taxon>Actinomycetes</taxon>
        <taxon>Mycobacteriales</taxon>
        <taxon>Nocardiaceae</taxon>
        <taxon>Williamsia</taxon>
    </lineage>
</organism>
<dbReference type="AlphaFoldDB" id="A0A315SGF3"/>
<protein>
    <submittedName>
        <fullName evidence="9">Membrane-associated protein</fullName>
    </submittedName>
</protein>
<feature type="transmembrane region" description="Helical" evidence="7">
    <location>
        <begin position="77"/>
        <end position="98"/>
    </location>
</feature>
<evidence type="ECO:0000313" key="9">
    <source>
        <dbReference type="EMBL" id="RKR93984.1"/>
    </source>
</evidence>
<keyword evidence="5 7" id="KW-1133">Transmembrane helix</keyword>
<evidence type="ECO:0000256" key="4">
    <source>
        <dbReference type="ARBA" id="ARBA00022692"/>
    </source>
</evidence>
<sequence>MHGTGPGAFFGSEGGDILSSLVDWVISVVESTPPWAVYLVVWGVIYGEAAALIGLILPGETVLLAGAVAAAIGPTNIGWLITGACFAAVLGDWTGYMLGRRSGERITHSRLGSWIGEERWNRAEELIRNGGVVAVIGARWIGYVRTVTPFVAGMSQMPTKQYLFANVLGGVVWVVVVGVTGYAVGETIGATLLLYLGFAAAVVVLGYFAFRWWRQRDKSEIGSTSAE</sequence>
<comment type="similarity">
    <text evidence="2 7">Belongs to the DedA family.</text>
</comment>
<keyword evidence="4 7" id="KW-0812">Transmembrane</keyword>
<feature type="domain" description="VTT" evidence="8">
    <location>
        <begin position="57"/>
        <end position="182"/>
    </location>
</feature>
<dbReference type="Pfam" id="PF09335">
    <property type="entry name" value="VTT_dom"/>
    <property type="match status" value="1"/>
</dbReference>
<evidence type="ECO:0000259" key="8">
    <source>
        <dbReference type="Pfam" id="PF09335"/>
    </source>
</evidence>
<dbReference type="InterPro" id="IPR032816">
    <property type="entry name" value="VTT_dom"/>
</dbReference>
<feature type="transmembrane region" description="Helical" evidence="7">
    <location>
        <begin position="35"/>
        <end position="57"/>
    </location>
</feature>
<accession>A0A495K0D7</accession>
<feature type="transmembrane region" description="Helical" evidence="7">
    <location>
        <begin position="190"/>
        <end position="210"/>
    </location>
</feature>
<evidence type="ECO:0000256" key="2">
    <source>
        <dbReference type="ARBA" id="ARBA00010792"/>
    </source>
</evidence>
<keyword evidence="6 7" id="KW-0472">Membrane</keyword>
<keyword evidence="3 7" id="KW-1003">Cell membrane</keyword>